<comment type="caution">
    <text evidence="1">The sequence shown here is derived from an EMBL/GenBank/DDBJ whole genome shotgun (WGS) entry which is preliminary data.</text>
</comment>
<protein>
    <submittedName>
        <fullName evidence="1">Uncharacterized protein</fullName>
    </submittedName>
</protein>
<evidence type="ECO:0000313" key="2">
    <source>
        <dbReference type="Proteomes" id="UP000335636"/>
    </source>
</evidence>
<feature type="non-terminal residue" evidence="1">
    <location>
        <position position="1"/>
    </location>
</feature>
<organism evidence="1 2">
    <name type="scientific">Marmota monax</name>
    <name type="common">Woodchuck</name>
    <dbReference type="NCBI Taxonomy" id="9995"/>
    <lineage>
        <taxon>Eukaryota</taxon>
        <taxon>Metazoa</taxon>
        <taxon>Chordata</taxon>
        <taxon>Craniata</taxon>
        <taxon>Vertebrata</taxon>
        <taxon>Euteleostomi</taxon>
        <taxon>Mammalia</taxon>
        <taxon>Eutheria</taxon>
        <taxon>Euarchontoglires</taxon>
        <taxon>Glires</taxon>
        <taxon>Rodentia</taxon>
        <taxon>Sciuromorpha</taxon>
        <taxon>Sciuridae</taxon>
        <taxon>Xerinae</taxon>
        <taxon>Marmotini</taxon>
        <taxon>Marmota</taxon>
    </lineage>
</organism>
<dbReference type="PANTHER" id="PTHR34759">
    <property type="entry name" value="SPERMATOGENESIS-ASSOCIATED PROTEIN 48"/>
    <property type="match status" value="1"/>
</dbReference>
<evidence type="ECO:0000313" key="1">
    <source>
        <dbReference type="EMBL" id="VTJ88602.1"/>
    </source>
</evidence>
<dbReference type="GO" id="GO:0007283">
    <property type="term" value="P:spermatogenesis"/>
    <property type="evidence" value="ECO:0007669"/>
    <property type="project" value="TreeGrafter"/>
</dbReference>
<gene>
    <name evidence="1" type="ORF">MONAX_5E027730</name>
</gene>
<proteinExistence type="predicted"/>
<dbReference type="EMBL" id="CABDUW010003029">
    <property type="protein sequence ID" value="VTJ88602.1"/>
    <property type="molecule type" value="Genomic_DNA"/>
</dbReference>
<accession>A0A5E4D5Z4</accession>
<dbReference type="PANTHER" id="PTHR34759:SF1">
    <property type="entry name" value="SPERMATOGENESIS-ASSOCIATED PROTEIN 48"/>
    <property type="match status" value="1"/>
</dbReference>
<dbReference type="Proteomes" id="UP000335636">
    <property type="component" value="Unassembled WGS sequence"/>
</dbReference>
<reference evidence="1" key="1">
    <citation type="submission" date="2019-04" db="EMBL/GenBank/DDBJ databases">
        <authorList>
            <person name="Alioto T."/>
            <person name="Alioto T."/>
        </authorList>
    </citation>
    <scope>NUCLEOTIDE SEQUENCE [LARGE SCALE GENOMIC DNA]</scope>
</reference>
<dbReference type="InterPro" id="IPR027867">
    <property type="entry name" value="SPATA48"/>
</dbReference>
<name>A0A5E4D5Z4_MARMO</name>
<sequence length="79" mass="9036">AYEAVPWDKMLPPKLDPEITTVEKAADLISQCFTLKRYERVPAITQVCEHCLSILEFVTVNELESKTLVHNSILVKNYT</sequence>
<keyword evidence="2" id="KW-1185">Reference proteome</keyword>
<dbReference type="AlphaFoldDB" id="A0A5E4D5Z4"/>